<accession>A0A2W7C0D9</accession>
<name>A0A2W7C0D9_9HYPH</name>
<comment type="caution">
    <text evidence="3">The sequence shown here is derived from an EMBL/GenBank/DDBJ whole genome shotgun (WGS) entry which is preliminary data.</text>
</comment>
<reference evidence="4" key="1">
    <citation type="submission" date="2017-03" db="EMBL/GenBank/DDBJ databases">
        <authorList>
            <person name="Safronova V.I."/>
            <person name="Sazanova A.L."/>
            <person name="Chirak E.R."/>
        </authorList>
    </citation>
    <scope>NUCLEOTIDE SEQUENCE [LARGE SCALE GENOMIC DNA]</scope>
    <source>
        <strain evidence="4">Ach-343</strain>
    </source>
</reference>
<dbReference type="AlphaFoldDB" id="A0A2W7C0D9"/>
<protein>
    <submittedName>
        <fullName evidence="3">Uncharacterized protein</fullName>
    </submittedName>
</protein>
<keyword evidence="4" id="KW-1185">Reference proteome</keyword>
<proteinExistence type="predicted"/>
<evidence type="ECO:0000256" key="2">
    <source>
        <dbReference type="SAM" id="Phobius"/>
    </source>
</evidence>
<feature type="transmembrane region" description="Helical" evidence="2">
    <location>
        <begin position="56"/>
        <end position="80"/>
    </location>
</feature>
<keyword evidence="2" id="KW-1133">Transmembrane helix</keyword>
<keyword evidence="2" id="KW-0472">Membrane</keyword>
<organism evidence="3 4">
    <name type="scientific">Mesorhizobium kowhaii</name>
    <dbReference type="NCBI Taxonomy" id="1300272"/>
    <lineage>
        <taxon>Bacteria</taxon>
        <taxon>Pseudomonadati</taxon>
        <taxon>Pseudomonadota</taxon>
        <taxon>Alphaproteobacteria</taxon>
        <taxon>Hyphomicrobiales</taxon>
        <taxon>Phyllobacteriaceae</taxon>
        <taxon>Mesorhizobium</taxon>
    </lineage>
</organism>
<feature type="region of interest" description="Disordered" evidence="1">
    <location>
        <begin position="1"/>
        <end position="28"/>
    </location>
</feature>
<evidence type="ECO:0000256" key="1">
    <source>
        <dbReference type="SAM" id="MobiDB-lite"/>
    </source>
</evidence>
<dbReference type="Proteomes" id="UP000248616">
    <property type="component" value="Unassembled WGS sequence"/>
</dbReference>
<dbReference type="EMBL" id="MZXV01000051">
    <property type="protein sequence ID" value="PZV36304.1"/>
    <property type="molecule type" value="Genomic_DNA"/>
</dbReference>
<sequence length="82" mass="8739">MTFVQSPSTHDDPGHAPENAANDNDARTPGALSVLDLVYLTDDDKIADLVRRTERLAIAVVVGMAICLIFVPAICVALTYGI</sequence>
<dbReference type="RefSeq" id="WP_208647131.1">
    <property type="nucleotide sequence ID" value="NZ_MZXV01000051.1"/>
</dbReference>
<keyword evidence="2" id="KW-0812">Transmembrane</keyword>
<evidence type="ECO:0000313" key="4">
    <source>
        <dbReference type="Proteomes" id="UP000248616"/>
    </source>
</evidence>
<gene>
    <name evidence="3" type="ORF">B5V02_24315</name>
</gene>
<evidence type="ECO:0000313" key="3">
    <source>
        <dbReference type="EMBL" id="PZV36304.1"/>
    </source>
</evidence>